<reference evidence="2 3" key="1">
    <citation type="journal article" date="2021" name="Environ. Microbiol.">
        <title>Gene family expansions and transcriptome signatures uncover fungal adaptations to wood decay.</title>
        <authorList>
            <person name="Hage H."/>
            <person name="Miyauchi S."/>
            <person name="Viragh M."/>
            <person name="Drula E."/>
            <person name="Min B."/>
            <person name="Chaduli D."/>
            <person name="Navarro D."/>
            <person name="Favel A."/>
            <person name="Norest M."/>
            <person name="Lesage-Meessen L."/>
            <person name="Balint B."/>
            <person name="Merenyi Z."/>
            <person name="de Eugenio L."/>
            <person name="Morin E."/>
            <person name="Martinez A.T."/>
            <person name="Baldrian P."/>
            <person name="Stursova M."/>
            <person name="Martinez M.J."/>
            <person name="Novotny C."/>
            <person name="Magnuson J.K."/>
            <person name="Spatafora J.W."/>
            <person name="Maurice S."/>
            <person name="Pangilinan J."/>
            <person name="Andreopoulos W."/>
            <person name="LaButti K."/>
            <person name="Hundley H."/>
            <person name="Na H."/>
            <person name="Kuo A."/>
            <person name="Barry K."/>
            <person name="Lipzen A."/>
            <person name="Henrissat B."/>
            <person name="Riley R."/>
            <person name="Ahrendt S."/>
            <person name="Nagy L.G."/>
            <person name="Grigoriev I.V."/>
            <person name="Martin F."/>
            <person name="Rosso M.N."/>
        </authorList>
    </citation>
    <scope>NUCLEOTIDE SEQUENCE [LARGE SCALE GENOMIC DNA]</scope>
    <source>
        <strain evidence="2 3">CIRM-BRFM 1785</strain>
    </source>
</reference>
<evidence type="ECO:0000313" key="2">
    <source>
        <dbReference type="EMBL" id="KAH9837598.1"/>
    </source>
</evidence>
<organism evidence="2 3">
    <name type="scientific">Rhodofomes roseus</name>
    <dbReference type="NCBI Taxonomy" id="34475"/>
    <lineage>
        <taxon>Eukaryota</taxon>
        <taxon>Fungi</taxon>
        <taxon>Dikarya</taxon>
        <taxon>Basidiomycota</taxon>
        <taxon>Agaricomycotina</taxon>
        <taxon>Agaricomycetes</taxon>
        <taxon>Polyporales</taxon>
        <taxon>Rhodofomes</taxon>
    </lineage>
</organism>
<dbReference type="RefSeq" id="XP_047779636.1">
    <property type="nucleotide sequence ID" value="XM_047921558.1"/>
</dbReference>
<dbReference type="Proteomes" id="UP000814176">
    <property type="component" value="Unassembled WGS sequence"/>
</dbReference>
<comment type="caution">
    <text evidence="2">The sequence shown here is derived from an EMBL/GenBank/DDBJ whole genome shotgun (WGS) entry which is preliminary data.</text>
</comment>
<name>A0ABQ8KHZ8_9APHY</name>
<proteinExistence type="predicted"/>
<sequence>MPSQHVIFHGGTEWTVLSAYGPEHLENRYTKQLARTTNALLHDDQRKRFYSGNVPETRQYFGEYSVPSTTYGDGISLWGRYFDRGVADAKLHPRPQGRLKDYRAVARGTTVNKPETSMESSPRRATYVSIEDEILQTSAGVGGADYVYGRAFQRAVGSGRPAPHRHTDSESTESTASLEIVQEGSEDVARPRTKTWTDFSRLSINVTTEGGSQRLLDLRVPL</sequence>
<dbReference type="EMBL" id="JADCUA010000008">
    <property type="protein sequence ID" value="KAH9837598.1"/>
    <property type="molecule type" value="Genomic_DNA"/>
</dbReference>
<feature type="region of interest" description="Disordered" evidence="1">
    <location>
        <begin position="157"/>
        <end position="190"/>
    </location>
</feature>
<keyword evidence="3" id="KW-1185">Reference proteome</keyword>
<protein>
    <submittedName>
        <fullName evidence="2">Uncharacterized protein</fullName>
    </submittedName>
</protein>
<accession>A0ABQ8KHZ8</accession>
<gene>
    <name evidence="2" type="ORF">C8Q71DRAFT_722939</name>
</gene>
<evidence type="ECO:0000256" key="1">
    <source>
        <dbReference type="SAM" id="MobiDB-lite"/>
    </source>
</evidence>
<dbReference type="GeneID" id="72002290"/>
<evidence type="ECO:0000313" key="3">
    <source>
        <dbReference type="Proteomes" id="UP000814176"/>
    </source>
</evidence>